<comment type="caution">
    <text evidence="1">The sequence shown here is derived from an EMBL/GenBank/DDBJ whole genome shotgun (WGS) entry which is preliminary data.</text>
</comment>
<evidence type="ECO:0000313" key="1">
    <source>
        <dbReference type="EMBL" id="KAI9512769.1"/>
    </source>
</evidence>
<proteinExistence type="predicted"/>
<name>A0ACC0UNW1_9AGAM</name>
<keyword evidence="2" id="KW-1185">Reference proteome</keyword>
<protein>
    <submittedName>
        <fullName evidence="1">Uncharacterized protein</fullName>
    </submittedName>
</protein>
<dbReference type="Proteomes" id="UP001207468">
    <property type="component" value="Unassembled WGS sequence"/>
</dbReference>
<sequence length="89" mass="10481">MACMGCCWCSMVLEMRLPSLLLLLMELRVSSYGSSVRVPGKFDLYYCQWRDAGMERCRKVRRTKVRTKMLRVTGLNRTRLDDLKILSHF</sequence>
<gene>
    <name evidence="1" type="ORF">F5148DRAFT_1161469</name>
</gene>
<evidence type="ECO:0000313" key="2">
    <source>
        <dbReference type="Proteomes" id="UP001207468"/>
    </source>
</evidence>
<reference evidence="1" key="1">
    <citation type="submission" date="2021-03" db="EMBL/GenBank/DDBJ databases">
        <title>Evolutionary priming and transition to the ectomycorrhizal habit in an iconic lineage of mushroom-forming fungi: is preadaptation a requirement?</title>
        <authorList>
            <consortium name="DOE Joint Genome Institute"/>
            <person name="Looney B.P."/>
            <person name="Miyauchi S."/>
            <person name="Morin E."/>
            <person name="Drula E."/>
            <person name="Courty P.E."/>
            <person name="Chicoki N."/>
            <person name="Fauchery L."/>
            <person name="Kohler A."/>
            <person name="Kuo A."/>
            <person name="LaButti K."/>
            <person name="Pangilinan J."/>
            <person name="Lipzen A."/>
            <person name="Riley R."/>
            <person name="Andreopoulos W."/>
            <person name="He G."/>
            <person name="Johnson J."/>
            <person name="Barry K.W."/>
            <person name="Grigoriev I.V."/>
            <person name="Nagy L."/>
            <person name="Hibbett D."/>
            <person name="Henrissat B."/>
            <person name="Matheny P.B."/>
            <person name="Labbe J."/>
            <person name="Martin A.F."/>
        </authorList>
    </citation>
    <scope>NUCLEOTIDE SEQUENCE</scope>
    <source>
        <strain evidence="1">BPL698</strain>
    </source>
</reference>
<dbReference type="EMBL" id="JAGFNK010000006">
    <property type="protein sequence ID" value="KAI9512769.1"/>
    <property type="molecule type" value="Genomic_DNA"/>
</dbReference>
<accession>A0ACC0UNW1</accession>
<organism evidence="1 2">
    <name type="scientific">Russula earlei</name>
    <dbReference type="NCBI Taxonomy" id="71964"/>
    <lineage>
        <taxon>Eukaryota</taxon>
        <taxon>Fungi</taxon>
        <taxon>Dikarya</taxon>
        <taxon>Basidiomycota</taxon>
        <taxon>Agaricomycotina</taxon>
        <taxon>Agaricomycetes</taxon>
        <taxon>Russulales</taxon>
        <taxon>Russulaceae</taxon>
        <taxon>Russula</taxon>
    </lineage>
</organism>